<reference evidence="5 6" key="1">
    <citation type="journal article" date="2018" name="Mol. Plant">
        <title>The genome of Artemisia annua provides insight into the evolution of Asteraceae family and artemisinin biosynthesis.</title>
        <authorList>
            <person name="Shen Q."/>
            <person name="Zhang L."/>
            <person name="Liao Z."/>
            <person name="Wang S."/>
            <person name="Yan T."/>
            <person name="Shi P."/>
            <person name="Liu M."/>
            <person name="Fu X."/>
            <person name="Pan Q."/>
            <person name="Wang Y."/>
            <person name="Lv Z."/>
            <person name="Lu X."/>
            <person name="Zhang F."/>
            <person name="Jiang W."/>
            <person name="Ma Y."/>
            <person name="Chen M."/>
            <person name="Hao X."/>
            <person name="Li L."/>
            <person name="Tang Y."/>
            <person name="Lv G."/>
            <person name="Zhou Y."/>
            <person name="Sun X."/>
            <person name="Brodelius P.E."/>
            <person name="Rose J.K.C."/>
            <person name="Tang K."/>
        </authorList>
    </citation>
    <scope>NUCLEOTIDE SEQUENCE [LARGE SCALE GENOMIC DNA]</scope>
    <source>
        <strain evidence="6">cv. Huhao1</strain>
        <tissue evidence="5">Leaf</tissue>
    </source>
</reference>
<comment type="caution">
    <text evidence="5">The sequence shown here is derived from an EMBL/GenBank/DDBJ whole genome shotgun (WGS) entry which is preliminary data.</text>
</comment>
<dbReference type="PANTHER" id="PTHR33124">
    <property type="entry name" value="TRANSCRIPTION FACTOR IBH1-LIKE 1"/>
    <property type="match status" value="1"/>
</dbReference>
<dbReference type="InterPro" id="IPR044660">
    <property type="entry name" value="IBH1-like"/>
</dbReference>
<organism evidence="5 6">
    <name type="scientific">Artemisia annua</name>
    <name type="common">Sweet wormwood</name>
    <dbReference type="NCBI Taxonomy" id="35608"/>
    <lineage>
        <taxon>Eukaryota</taxon>
        <taxon>Viridiplantae</taxon>
        <taxon>Streptophyta</taxon>
        <taxon>Embryophyta</taxon>
        <taxon>Tracheophyta</taxon>
        <taxon>Spermatophyta</taxon>
        <taxon>Magnoliopsida</taxon>
        <taxon>eudicotyledons</taxon>
        <taxon>Gunneridae</taxon>
        <taxon>Pentapetalae</taxon>
        <taxon>asterids</taxon>
        <taxon>campanulids</taxon>
        <taxon>Asterales</taxon>
        <taxon>Asteraceae</taxon>
        <taxon>Asteroideae</taxon>
        <taxon>Anthemideae</taxon>
        <taxon>Artemisiinae</taxon>
        <taxon>Artemisia</taxon>
    </lineage>
</organism>
<accession>A0A2U1Q0J1</accession>
<keyword evidence="1" id="KW-0805">Transcription regulation</keyword>
<keyword evidence="6" id="KW-1185">Reference proteome</keyword>
<gene>
    <name evidence="5" type="ORF">CTI12_AA090250</name>
</gene>
<dbReference type="PANTHER" id="PTHR33124:SF40">
    <property type="entry name" value="TRANSCRIPTION FACTOR IBH1"/>
    <property type="match status" value="1"/>
</dbReference>
<dbReference type="OrthoDB" id="786845at2759"/>
<evidence type="ECO:0000256" key="3">
    <source>
        <dbReference type="SAM" id="MobiDB-lite"/>
    </source>
</evidence>
<dbReference type="AlphaFoldDB" id="A0A2U1Q0J1"/>
<dbReference type="Proteomes" id="UP000245207">
    <property type="component" value="Unassembled WGS sequence"/>
</dbReference>
<name>A0A2U1Q0J1_ARTAN</name>
<dbReference type="Pfam" id="PF26576">
    <property type="entry name" value="IBH1_N"/>
    <property type="match status" value="1"/>
</dbReference>
<sequence length="165" mass="18899">MSPSINPTDHFKNQFATRFVHALNNINATKSSPHDDHKNMFQRSRRVKIAAYTAMASVSGSERAWSRALLWKIRNRSRNRGLLLRNKKRADHAKVSSKKRNPNPKRQDVNALRYSGQELKLRKIVPGAETMDSRSLMSETADYIKCLVAQVEVMKSLVDLCYTKV</sequence>
<evidence type="ECO:0000259" key="4">
    <source>
        <dbReference type="Pfam" id="PF26576"/>
    </source>
</evidence>
<feature type="region of interest" description="Disordered" evidence="3">
    <location>
        <begin position="83"/>
        <end position="107"/>
    </location>
</feature>
<dbReference type="EMBL" id="PKPP01000539">
    <property type="protein sequence ID" value="PWA91485.1"/>
    <property type="molecule type" value="Genomic_DNA"/>
</dbReference>
<feature type="domain" description="IBH1-like N-terminal" evidence="4">
    <location>
        <begin position="9"/>
        <end position="76"/>
    </location>
</feature>
<evidence type="ECO:0000313" key="5">
    <source>
        <dbReference type="EMBL" id="PWA91485.1"/>
    </source>
</evidence>
<feature type="compositionally biased region" description="Basic residues" evidence="3">
    <location>
        <begin position="83"/>
        <end position="103"/>
    </location>
</feature>
<evidence type="ECO:0000256" key="2">
    <source>
        <dbReference type="ARBA" id="ARBA00023163"/>
    </source>
</evidence>
<dbReference type="GO" id="GO:0006355">
    <property type="term" value="P:regulation of DNA-templated transcription"/>
    <property type="evidence" value="ECO:0007669"/>
    <property type="project" value="InterPro"/>
</dbReference>
<keyword evidence="2" id="KW-0804">Transcription</keyword>
<evidence type="ECO:0000256" key="1">
    <source>
        <dbReference type="ARBA" id="ARBA00023015"/>
    </source>
</evidence>
<dbReference type="STRING" id="35608.A0A2U1Q0J1"/>
<evidence type="ECO:0000313" key="6">
    <source>
        <dbReference type="Proteomes" id="UP000245207"/>
    </source>
</evidence>
<proteinExistence type="predicted"/>
<protein>
    <recommendedName>
        <fullName evidence="4">IBH1-like N-terminal domain-containing protein</fullName>
    </recommendedName>
</protein>
<dbReference type="InterPro" id="IPR059002">
    <property type="entry name" value="IBH1_N"/>
</dbReference>